<evidence type="ECO:0000313" key="10">
    <source>
        <dbReference type="EMBL" id="CAD1839697.1"/>
    </source>
</evidence>
<evidence type="ECO:0000256" key="4">
    <source>
        <dbReference type="ARBA" id="ARBA00022989"/>
    </source>
</evidence>
<evidence type="ECO:0000256" key="5">
    <source>
        <dbReference type="ARBA" id="ARBA00023098"/>
    </source>
</evidence>
<dbReference type="AlphaFoldDB" id="A0A6V7Q9X4"/>
<keyword evidence="3 9" id="KW-0812">Transmembrane</keyword>
<dbReference type="UniPathway" id="UPA00753"/>
<evidence type="ECO:0000256" key="1">
    <source>
        <dbReference type="ARBA" id="ARBA00004127"/>
    </source>
</evidence>
<feature type="transmembrane region" description="Helical" evidence="9">
    <location>
        <begin position="257"/>
        <end position="277"/>
    </location>
</feature>
<keyword evidence="2" id="KW-0444">Lipid biosynthesis</keyword>
<comment type="subcellular location">
    <subcellularLocation>
        <location evidence="1">Endomembrane system</location>
        <topology evidence="1">Multi-pass membrane protein</topology>
    </subcellularLocation>
</comment>
<dbReference type="GO" id="GO:0016740">
    <property type="term" value="F:transferase activity"/>
    <property type="evidence" value="ECO:0007669"/>
    <property type="project" value="UniProtKB-ARBA"/>
</dbReference>
<protein>
    <recommendedName>
        <fullName evidence="11">Protein-S-isoprenylcysteine O-methyltransferase</fullName>
    </recommendedName>
</protein>
<keyword evidence="7" id="KW-0594">Phospholipid biosynthesis</keyword>
<dbReference type="PANTHER" id="PTHR12714">
    <property type="entry name" value="PROTEIN-S ISOPRENYLCYSTEINE O-METHYLTRANSFERASE"/>
    <property type="match status" value="1"/>
</dbReference>
<dbReference type="InterPro" id="IPR007318">
    <property type="entry name" value="Phopholipid_MeTrfase"/>
</dbReference>
<feature type="transmembrane region" description="Helical" evidence="9">
    <location>
        <begin position="289"/>
        <end position="307"/>
    </location>
</feature>
<keyword evidence="6 9" id="KW-0472">Membrane</keyword>
<dbReference type="Gene3D" id="1.20.120.1630">
    <property type="match status" value="1"/>
</dbReference>
<dbReference type="PANTHER" id="PTHR12714:SF11">
    <property type="entry name" value="PROTEIN C-TERMINAL S-ISOPRENYLCYSTEINE CARBOXYL O-METHYLTRANSFERASE"/>
    <property type="match status" value="1"/>
</dbReference>
<gene>
    <name evidence="10" type="ORF">CB5_LOCUS22908</name>
</gene>
<evidence type="ECO:0000256" key="6">
    <source>
        <dbReference type="ARBA" id="ARBA00023136"/>
    </source>
</evidence>
<feature type="transmembrane region" description="Helical" evidence="9">
    <location>
        <begin position="160"/>
        <end position="179"/>
    </location>
</feature>
<dbReference type="GO" id="GO:0012505">
    <property type="term" value="C:endomembrane system"/>
    <property type="evidence" value="ECO:0007669"/>
    <property type="project" value="UniProtKB-SubCell"/>
</dbReference>
<feature type="transmembrane region" description="Helical" evidence="9">
    <location>
        <begin position="191"/>
        <end position="211"/>
    </location>
</feature>
<proteinExistence type="predicted"/>
<keyword evidence="8" id="KW-1208">Phospholipid metabolism</keyword>
<dbReference type="GO" id="GO:0006656">
    <property type="term" value="P:phosphatidylcholine biosynthetic process"/>
    <property type="evidence" value="ECO:0007669"/>
    <property type="project" value="UniProtKB-UniPathway"/>
</dbReference>
<organism evidence="10">
    <name type="scientific">Ananas comosus var. bracteatus</name>
    <name type="common">red pineapple</name>
    <dbReference type="NCBI Taxonomy" id="296719"/>
    <lineage>
        <taxon>Eukaryota</taxon>
        <taxon>Viridiplantae</taxon>
        <taxon>Streptophyta</taxon>
        <taxon>Embryophyta</taxon>
        <taxon>Tracheophyta</taxon>
        <taxon>Spermatophyta</taxon>
        <taxon>Magnoliopsida</taxon>
        <taxon>Liliopsida</taxon>
        <taxon>Poales</taxon>
        <taxon>Bromeliaceae</taxon>
        <taxon>Bromelioideae</taxon>
        <taxon>Ananas</taxon>
    </lineage>
</organism>
<evidence type="ECO:0000256" key="8">
    <source>
        <dbReference type="ARBA" id="ARBA00023264"/>
    </source>
</evidence>
<name>A0A6V7Q9X4_ANACO</name>
<dbReference type="Pfam" id="PF04191">
    <property type="entry name" value="PEMT"/>
    <property type="match status" value="1"/>
</dbReference>
<keyword evidence="5" id="KW-0443">Lipid metabolism</keyword>
<evidence type="ECO:0008006" key="11">
    <source>
        <dbReference type="Google" id="ProtNLM"/>
    </source>
</evidence>
<keyword evidence="4 9" id="KW-1133">Transmembrane helix</keyword>
<feature type="transmembrane region" description="Helical" evidence="9">
    <location>
        <begin position="217"/>
        <end position="236"/>
    </location>
</feature>
<feature type="transmembrane region" description="Helical" evidence="9">
    <location>
        <begin position="345"/>
        <end position="373"/>
    </location>
</feature>
<evidence type="ECO:0000256" key="9">
    <source>
        <dbReference type="SAM" id="Phobius"/>
    </source>
</evidence>
<reference evidence="10" key="1">
    <citation type="submission" date="2020-07" db="EMBL/GenBank/DDBJ databases">
        <authorList>
            <person name="Lin J."/>
        </authorList>
    </citation>
    <scope>NUCLEOTIDE SEQUENCE</scope>
</reference>
<evidence type="ECO:0000256" key="3">
    <source>
        <dbReference type="ARBA" id="ARBA00022692"/>
    </source>
</evidence>
<evidence type="ECO:0000256" key="7">
    <source>
        <dbReference type="ARBA" id="ARBA00023209"/>
    </source>
</evidence>
<dbReference type="EMBL" id="LR862134">
    <property type="protein sequence ID" value="CAD1839697.1"/>
    <property type="molecule type" value="Genomic_DNA"/>
</dbReference>
<sequence length="420" mass="46799">MMVFSYPLNGNNLNPVAAQALLSPLPWRSPLAPSSSTPTLLFSHQLLNSATTSPLPPPPPLSGAAASPPPPLPFHPSLSSPRHQTPPAHPNPSLLLLPLSQFPNPNPNPTPTLLPALTPRPLPLTIFKCSLLLSLSLFAIKRSVSLLLSPFFWTYFSLSWIFWPWILALALAAVGLFALRRCSLGSASALDQLAVVTAASAWLTLVPPAHFNGFLEGWPLALFLVYHYFFFFEPSVRRRLYGDLYPRVHDPKWDVRMPPHLQVGFAALVMIGHWLAAYEGPELHLVPGGWANLGIWVLIFMVLFMRYHSVLYLAKYSEKVAVPTAVVQFGPYRWVRHPIYASTMLLFAVHCITLRAPLSLLFLVAVCLLYYGWKADAEEALMVENFGERYTEYMNKVSSAIVLARLNSFHGRMNPFEISS</sequence>
<evidence type="ECO:0000256" key="2">
    <source>
        <dbReference type="ARBA" id="ARBA00022516"/>
    </source>
</evidence>
<accession>A0A6V7Q9X4</accession>